<name>A0A9D9E9T8_9SPIR</name>
<dbReference type="InterPro" id="IPR028989">
    <property type="entry name" value="RimP_N"/>
</dbReference>
<dbReference type="GO" id="GO:0006412">
    <property type="term" value="P:translation"/>
    <property type="evidence" value="ECO:0007669"/>
    <property type="project" value="TreeGrafter"/>
</dbReference>
<dbReference type="AlphaFoldDB" id="A0A9D9E9T8"/>
<feature type="domain" description="Ribosome maturation factor RimP N-terminal" evidence="4">
    <location>
        <begin position="16"/>
        <end position="85"/>
    </location>
</feature>
<evidence type="ECO:0000256" key="1">
    <source>
        <dbReference type="ARBA" id="ARBA00022490"/>
    </source>
</evidence>
<sequence length="163" mass="18537">MLASGIEKNPLFVELDALIQPMGYRLVDVVRNDVRDGIQLTVVVAKGEGDITTDDLAAVYNVVYPRYQVIWKTRDLTLEVSSPGLQRNFRDSYEFHVFTGRMVKVYSTSHKGYLEGRIESCDNGLVTLSQARLMDSSQELGTVSLQLDDIQKAKLTYRWEEKK</sequence>
<comment type="subcellular location">
    <subcellularLocation>
        <location evidence="3">Cytoplasm</location>
    </subcellularLocation>
</comment>
<protein>
    <recommendedName>
        <fullName evidence="3">Ribosome maturation factor RimP</fullName>
    </recommendedName>
</protein>
<gene>
    <name evidence="3" type="primary">rimP</name>
    <name evidence="5" type="ORF">IAC42_08030</name>
</gene>
<evidence type="ECO:0000313" key="6">
    <source>
        <dbReference type="Proteomes" id="UP000823633"/>
    </source>
</evidence>
<dbReference type="SUPFAM" id="SSF75420">
    <property type="entry name" value="YhbC-like, N-terminal domain"/>
    <property type="match status" value="1"/>
</dbReference>
<evidence type="ECO:0000313" key="5">
    <source>
        <dbReference type="EMBL" id="MBO8443683.1"/>
    </source>
</evidence>
<evidence type="ECO:0000259" key="4">
    <source>
        <dbReference type="Pfam" id="PF02576"/>
    </source>
</evidence>
<comment type="similarity">
    <text evidence="3">Belongs to the RimP family.</text>
</comment>
<reference evidence="5" key="2">
    <citation type="journal article" date="2021" name="PeerJ">
        <title>Extensive microbial diversity within the chicken gut microbiome revealed by metagenomics and culture.</title>
        <authorList>
            <person name="Gilroy R."/>
            <person name="Ravi A."/>
            <person name="Getino M."/>
            <person name="Pursley I."/>
            <person name="Horton D.L."/>
            <person name="Alikhan N.F."/>
            <person name="Baker D."/>
            <person name="Gharbi K."/>
            <person name="Hall N."/>
            <person name="Watson M."/>
            <person name="Adriaenssens E.M."/>
            <person name="Foster-Nyarko E."/>
            <person name="Jarju S."/>
            <person name="Secka A."/>
            <person name="Antonio M."/>
            <person name="Oren A."/>
            <person name="Chaudhuri R.R."/>
            <person name="La Ragione R."/>
            <person name="Hildebrand F."/>
            <person name="Pallen M.J."/>
        </authorList>
    </citation>
    <scope>NUCLEOTIDE SEQUENCE</scope>
    <source>
        <strain evidence="5">11167</strain>
    </source>
</reference>
<evidence type="ECO:0000256" key="2">
    <source>
        <dbReference type="ARBA" id="ARBA00022517"/>
    </source>
</evidence>
<comment type="function">
    <text evidence="3">Required for maturation of 30S ribosomal subunits.</text>
</comment>
<dbReference type="InterPro" id="IPR003728">
    <property type="entry name" value="Ribosome_maturation_RimP"/>
</dbReference>
<dbReference type="PANTHER" id="PTHR33867:SF1">
    <property type="entry name" value="RIBOSOME MATURATION FACTOR RIMP"/>
    <property type="match status" value="1"/>
</dbReference>
<keyword evidence="1 3" id="KW-0963">Cytoplasm</keyword>
<dbReference type="Proteomes" id="UP000823633">
    <property type="component" value="Unassembled WGS sequence"/>
</dbReference>
<dbReference type="EMBL" id="JADIMU010000054">
    <property type="protein sequence ID" value="MBO8443683.1"/>
    <property type="molecule type" value="Genomic_DNA"/>
</dbReference>
<dbReference type="Pfam" id="PF02576">
    <property type="entry name" value="RimP_N"/>
    <property type="match status" value="1"/>
</dbReference>
<organism evidence="5 6">
    <name type="scientific">Candidatus Aphodenecus pullistercoris</name>
    <dbReference type="NCBI Taxonomy" id="2840669"/>
    <lineage>
        <taxon>Bacteria</taxon>
        <taxon>Pseudomonadati</taxon>
        <taxon>Spirochaetota</taxon>
        <taxon>Spirochaetia</taxon>
        <taxon>Spirochaetales</taxon>
        <taxon>Candidatus Aphodenecus</taxon>
    </lineage>
</organism>
<dbReference type="PANTHER" id="PTHR33867">
    <property type="entry name" value="RIBOSOME MATURATION FACTOR RIMP"/>
    <property type="match status" value="1"/>
</dbReference>
<dbReference type="GO" id="GO:0005829">
    <property type="term" value="C:cytosol"/>
    <property type="evidence" value="ECO:0007669"/>
    <property type="project" value="TreeGrafter"/>
</dbReference>
<dbReference type="InterPro" id="IPR035956">
    <property type="entry name" value="RimP_N_sf"/>
</dbReference>
<keyword evidence="2 3" id="KW-0690">Ribosome biogenesis</keyword>
<evidence type="ECO:0000256" key="3">
    <source>
        <dbReference type="HAMAP-Rule" id="MF_01077"/>
    </source>
</evidence>
<proteinExistence type="inferred from homology"/>
<accession>A0A9D9E9T8</accession>
<dbReference type="HAMAP" id="MF_01077">
    <property type="entry name" value="RimP"/>
    <property type="match status" value="1"/>
</dbReference>
<dbReference type="GO" id="GO:0000028">
    <property type="term" value="P:ribosomal small subunit assembly"/>
    <property type="evidence" value="ECO:0007669"/>
    <property type="project" value="TreeGrafter"/>
</dbReference>
<comment type="caution">
    <text evidence="5">The sequence shown here is derived from an EMBL/GenBank/DDBJ whole genome shotgun (WGS) entry which is preliminary data.</text>
</comment>
<reference evidence="5" key="1">
    <citation type="submission" date="2020-10" db="EMBL/GenBank/DDBJ databases">
        <authorList>
            <person name="Gilroy R."/>
        </authorList>
    </citation>
    <scope>NUCLEOTIDE SEQUENCE</scope>
    <source>
        <strain evidence="5">11167</strain>
    </source>
</reference>